<keyword evidence="2" id="KW-1185">Reference proteome</keyword>
<comment type="caution">
    <text evidence="1">The sequence shown here is derived from an EMBL/GenBank/DDBJ whole genome shotgun (WGS) entry which is preliminary data.</text>
</comment>
<evidence type="ECO:0000313" key="2">
    <source>
        <dbReference type="Proteomes" id="UP000737018"/>
    </source>
</evidence>
<accession>A0A8J4REK5</accession>
<dbReference type="Proteomes" id="UP000737018">
    <property type="component" value="Unassembled WGS sequence"/>
</dbReference>
<name>A0A8J4REK5_9ROSI</name>
<proteinExistence type="predicted"/>
<protein>
    <submittedName>
        <fullName evidence="1">Uncharacterized protein</fullName>
    </submittedName>
</protein>
<reference evidence="1" key="1">
    <citation type="submission" date="2020-03" db="EMBL/GenBank/DDBJ databases">
        <title>Castanea mollissima Vanexum genome sequencing.</title>
        <authorList>
            <person name="Staton M."/>
        </authorList>
    </citation>
    <scope>NUCLEOTIDE SEQUENCE</scope>
    <source>
        <tissue evidence="1">Leaf</tissue>
    </source>
</reference>
<gene>
    <name evidence="1" type="ORF">CMV_012835</name>
</gene>
<sequence>MFLLNQISPRLFLVMMNCLKGMMLEKGGESMSFEWWLELESNLRMMLGIKLTILRTSAVPSPVTIDGNAISLTRSTRSKSKILGRSSRHYDRDCLLECNKSLYSPI</sequence>
<organism evidence="1 2">
    <name type="scientific">Castanea mollissima</name>
    <name type="common">Chinese chestnut</name>
    <dbReference type="NCBI Taxonomy" id="60419"/>
    <lineage>
        <taxon>Eukaryota</taxon>
        <taxon>Viridiplantae</taxon>
        <taxon>Streptophyta</taxon>
        <taxon>Embryophyta</taxon>
        <taxon>Tracheophyta</taxon>
        <taxon>Spermatophyta</taxon>
        <taxon>Magnoliopsida</taxon>
        <taxon>eudicotyledons</taxon>
        <taxon>Gunneridae</taxon>
        <taxon>Pentapetalae</taxon>
        <taxon>rosids</taxon>
        <taxon>fabids</taxon>
        <taxon>Fagales</taxon>
        <taxon>Fagaceae</taxon>
        <taxon>Castanea</taxon>
    </lineage>
</organism>
<evidence type="ECO:0000313" key="1">
    <source>
        <dbReference type="EMBL" id="KAF3962672.1"/>
    </source>
</evidence>
<dbReference type="AlphaFoldDB" id="A0A8J4REK5"/>
<dbReference type="EMBL" id="JRKL02001677">
    <property type="protein sequence ID" value="KAF3962672.1"/>
    <property type="molecule type" value="Genomic_DNA"/>
</dbReference>